<dbReference type="Proteomes" id="UP001165367">
    <property type="component" value="Unassembled WGS sequence"/>
</dbReference>
<feature type="signal peptide" evidence="4">
    <location>
        <begin position="1"/>
        <end position="20"/>
    </location>
</feature>
<dbReference type="InterPro" id="IPR039426">
    <property type="entry name" value="TonB-dep_rcpt-like"/>
</dbReference>
<dbReference type="InterPro" id="IPR012910">
    <property type="entry name" value="Plug_dom"/>
</dbReference>
<evidence type="ECO:0000259" key="6">
    <source>
        <dbReference type="Pfam" id="PF07715"/>
    </source>
</evidence>
<comment type="subcellular location">
    <subcellularLocation>
        <location evidence="2">Cell outer membrane</location>
        <topology evidence="2">Multi-pass membrane protein</topology>
    </subcellularLocation>
</comment>
<dbReference type="InterPro" id="IPR037066">
    <property type="entry name" value="Plug_dom_sf"/>
</dbReference>
<evidence type="ECO:0000313" key="7">
    <source>
        <dbReference type="EMBL" id="MCG2614156.1"/>
    </source>
</evidence>
<dbReference type="Gene3D" id="2.170.130.10">
    <property type="entry name" value="TonB-dependent receptor, plug domain"/>
    <property type="match status" value="1"/>
</dbReference>
<evidence type="ECO:0000313" key="8">
    <source>
        <dbReference type="Proteomes" id="UP001165367"/>
    </source>
</evidence>
<keyword evidence="2" id="KW-0813">Transport</keyword>
<dbReference type="InterPro" id="IPR000531">
    <property type="entry name" value="Beta-barrel_TonB"/>
</dbReference>
<keyword evidence="8" id="KW-1185">Reference proteome</keyword>
<dbReference type="SUPFAM" id="SSF49464">
    <property type="entry name" value="Carboxypeptidase regulatory domain-like"/>
    <property type="match status" value="1"/>
</dbReference>
<protein>
    <submittedName>
        <fullName evidence="7">SusC/RagA family TonB-linked outer membrane protein</fullName>
    </submittedName>
</protein>
<feature type="chain" id="PRO_5047253425" evidence="4">
    <location>
        <begin position="21"/>
        <end position="1027"/>
    </location>
</feature>
<dbReference type="Pfam" id="PF00593">
    <property type="entry name" value="TonB_dep_Rec_b-barrel"/>
    <property type="match status" value="1"/>
</dbReference>
<reference evidence="7" key="1">
    <citation type="submission" date="2022-01" db="EMBL/GenBank/DDBJ databases">
        <authorList>
            <person name="Jo J.-H."/>
            <person name="Im W.-T."/>
        </authorList>
    </citation>
    <scope>NUCLEOTIDE SEQUENCE</scope>
    <source>
        <strain evidence="7">NA20</strain>
    </source>
</reference>
<dbReference type="InterPro" id="IPR023997">
    <property type="entry name" value="TonB-dep_OMP_SusC/RagA_CS"/>
</dbReference>
<feature type="domain" description="TonB-dependent receptor-like beta-barrel" evidence="5">
    <location>
        <begin position="417"/>
        <end position="762"/>
    </location>
</feature>
<evidence type="ECO:0000256" key="4">
    <source>
        <dbReference type="SAM" id="SignalP"/>
    </source>
</evidence>
<keyword evidence="2 3" id="KW-0472">Membrane</keyword>
<dbReference type="SUPFAM" id="SSF56935">
    <property type="entry name" value="Porins"/>
    <property type="match status" value="1"/>
</dbReference>
<dbReference type="Pfam" id="PF07715">
    <property type="entry name" value="Plug"/>
    <property type="match status" value="1"/>
</dbReference>
<keyword evidence="3" id="KW-0798">TonB box</keyword>
<evidence type="ECO:0000256" key="2">
    <source>
        <dbReference type="PROSITE-ProRule" id="PRU01360"/>
    </source>
</evidence>
<dbReference type="InterPro" id="IPR008969">
    <property type="entry name" value="CarboxyPept-like_regulatory"/>
</dbReference>
<dbReference type="Gene3D" id="2.60.40.1120">
    <property type="entry name" value="Carboxypeptidase-like, regulatory domain"/>
    <property type="match status" value="1"/>
</dbReference>
<keyword evidence="2" id="KW-0812">Transmembrane</keyword>
<evidence type="ECO:0000259" key="5">
    <source>
        <dbReference type="Pfam" id="PF00593"/>
    </source>
</evidence>
<dbReference type="PANTHER" id="PTHR30069">
    <property type="entry name" value="TONB-DEPENDENT OUTER MEMBRANE RECEPTOR"/>
    <property type="match status" value="1"/>
</dbReference>
<keyword evidence="2" id="KW-0998">Cell outer membrane</keyword>
<dbReference type="PANTHER" id="PTHR30069:SF29">
    <property type="entry name" value="HEMOGLOBIN AND HEMOGLOBIN-HAPTOGLOBIN-BINDING PROTEIN 1-RELATED"/>
    <property type="match status" value="1"/>
</dbReference>
<dbReference type="Pfam" id="PF13715">
    <property type="entry name" value="CarbopepD_reg_2"/>
    <property type="match status" value="1"/>
</dbReference>
<comment type="caution">
    <text evidence="7">The sequence shown here is derived from an EMBL/GenBank/DDBJ whole genome shotgun (WGS) entry which is preliminary data.</text>
</comment>
<dbReference type="InterPro" id="IPR023996">
    <property type="entry name" value="TonB-dep_OMP_SusC/RagA"/>
</dbReference>
<feature type="domain" description="TonB-dependent receptor plug" evidence="6">
    <location>
        <begin position="115"/>
        <end position="221"/>
    </location>
</feature>
<dbReference type="NCBIfam" id="TIGR04056">
    <property type="entry name" value="OMP_RagA_SusC"/>
    <property type="match status" value="1"/>
</dbReference>
<dbReference type="EMBL" id="JAKLTR010000003">
    <property type="protein sequence ID" value="MCG2614156.1"/>
    <property type="molecule type" value="Genomic_DNA"/>
</dbReference>
<dbReference type="NCBIfam" id="TIGR04057">
    <property type="entry name" value="SusC_RagA_signa"/>
    <property type="match status" value="1"/>
</dbReference>
<keyword evidence="1 4" id="KW-0732">Signal</keyword>
<evidence type="ECO:0000256" key="3">
    <source>
        <dbReference type="RuleBase" id="RU003357"/>
    </source>
</evidence>
<dbReference type="PROSITE" id="PS52016">
    <property type="entry name" value="TONB_DEPENDENT_REC_3"/>
    <property type="match status" value="1"/>
</dbReference>
<sequence>MRKLAIAMLALCAIFMPATAQQKKITGKVLDGDAHPVPGASVTIKGASSGTVTDGGGSFSLNTSQGATLVISAVGYSPYELKVGAGADYSVTLTTESQTLTDVVITGVAGSTSRKNLTVSVTKVNEAQLKAVPGLSISSALTGKVAGLRTSSVGGAPGQQVDLLLRGDNVLNVSASPLILLDGIIMQGSLADINVDDVESIEVVKGAAAAALYGSRAGNGVLSVTTKRGKDGLSGKPQVIIRNEVGFQNLQHYYETSKSHFYNLASDWESVQGLYTKYAGVTYPAGYEGGYVPNTGAGAIQGTPTIKADGYMDNPYGSYRFNPGDIFKTGISYTNYVGVSNRSERNNIFLSFENNEQQGVVKYRDGYSRQNFRFNIDQQVTPWLKVSATNLFIKRSVQAPSGVFYNVARMKPDANLFAKNPDGSDYNFRIDPFNGEITNPLYALYNQKATNQSRRWMGNYTANFKFTNWANLDVTQTFEIENNRAESINPKNTYNANYVYTGGSLSQSSSETSTQNTQVTLNLTQQFGDLNIRGKLSYLYEDRHFESTSVSGSQFSYVNIENFDNLLTQNGGGSEKTNERAQNYFAILGLNYKDKYLFDGMFRYDGSSLFGPESRWNSYYRLSGAYRISKDFHIDGIDELKVRAAYGTAGIRPSFYWQYEIFEWNARGAAAPAQTGNPKLKPSNTAETEIGLNVDFLKKFTFEGTYARSVTSDQFLSVPLVPFLNFGYNRQWQNAGKVESKTLEFTLGANWVSKKDFSWNSNIVFSRVRQRITELPIPAYWLSPQSGDVNAFRVEPGEVYGAIYGHKMVRSLDQMGKQLPAGGNIADYVVNNEGYVILKGTEGTNNERPILYQENGSVWLGKIGDGNAKFNMGLANTLNYKGFSFYFLLDWKNGGDIYNSNGQRMAFNNVSKLQDMSDVPADQKKAASYWSVGMYDANFANSYWVEDGSYLKLREVAFGYTIPAKAFNNFLNGTIKGITLKAVGRNLHTFTGYSGYDPEVGTVRQPIDGIGANPIYRTVSFSLGINL</sequence>
<dbReference type="RefSeq" id="WP_237870294.1">
    <property type="nucleotide sequence ID" value="NZ_JAKLTR010000003.1"/>
</dbReference>
<comment type="similarity">
    <text evidence="2 3">Belongs to the TonB-dependent receptor family.</text>
</comment>
<name>A0ABS9KPC6_9BACT</name>
<evidence type="ECO:0000256" key="1">
    <source>
        <dbReference type="ARBA" id="ARBA00022729"/>
    </source>
</evidence>
<proteinExistence type="inferred from homology"/>
<keyword evidence="2" id="KW-1134">Transmembrane beta strand</keyword>
<gene>
    <name evidence="7" type="ORF">LZZ85_07680</name>
</gene>
<organism evidence="7 8">
    <name type="scientific">Terrimonas ginsenosidimutans</name>
    <dbReference type="NCBI Taxonomy" id="2908004"/>
    <lineage>
        <taxon>Bacteria</taxon>
        <taxon>Pseudomonadati</taxon>
        <taxon>Bacteroidota</taxon>
        <taxon>Chitinophagia</taxon>
        <taxon>Chitinophagales</taxon>
        <taxon>Chitinophagaceae</taxon>
        <taxon>Terrimonas</taxon>
    </lineage>
</organism>
<accession>A0ABS9KPC6</accession>